<dbReference type="PANTHER" id="PTHR10622">
    <property type="entry name" value="HET DOMAIN-CONTAINING PROTEIN"/>
    <property type="match status" value="1"/>
</dbReference>
<reference evidence="2" key="1">
    <citation type="journal article" date="2021" name="Nat. Commun.">
        <title>Genetic determinants of endophytism in the Arabidopsis root mycobiome.</title>
        <authorList>
            <person name="Mesny F."/>
            <person name="Miyauchi S."/>
            <person name="Thiergart T."/>
            <person name="Pickel B."/>
            <person name="Atanasova L."/>
            <person name="Karlsson M."/>
            <person name="Huettel B."/>
            <person name="Barry K.W."/>
            <person name="Haridas S."/>
            <person name="Chen C."/>
            <person name="Bauer D."/>
            <person name="Andreopoulos W."/>
            <person name="Pangilinan J."/>
            <person name="LaButti K."/>
            <person name="Riley R."/>
            <person name="Lipzen A."/>
            <person name="Clum A."/>
            <person name="Drula E."/>
            <person name="Henrissat B."/>
            <person name="Kohler A."/>
            <person name="Grigoriev I.V."/>
            <person name="Martin F.M."/>
            <person name="Hacquard S."/>
        </authorList>
    </citation>
    <scope>NUCLEOTIDE SEQUENCE</scope>
    <source>
        <strain evidence="2">MPI-SDFR-AT-0120</strain>
    </source>
</reference>
<dbReference type="PANTHER" id="PTHR10622:SF12">
    <property type="entry name" value="HET DOMAIN-CONTAINING PROTEIN"/>
    <property type="match status" value="1"/>
</dbReference>
<protein>
    <recommendedName>
        <fullName evidence="4">Heterokaryon incompatibility domain-containing protein</fullName>
    </recommendedName>
</protein>
<name>A0A8K0QTA2_9PLEO</name>
<keyword evidence="3" id="KW-1185">Reference proteome</keyword>
<feature type="signal peptide" evidence="1">
    <location>
        <begin position="1"/>
        <end position="18"/>
    </location>
</feature>
<gene>
    <name evidence="2" type="ORF">FB567DRAFT_541433</name>
</gene>
<keyword evidence="1" id="KW-0732">Signal</keyword>
<organism evidence="2 3">
    <name type="scientific">Paraphoma chrysanthemicola</name>
    <dbReference type="NCBI Taxonomy" id="798071"/>
    <lineage>
        <taxon>Eukaryota</taxon>
        <taxon>Fungi</taxon>
        <taxon>Dikarya</taxon>
        <taxon>Ascomycota</taxon>
        <taxon>Pezizomycotina</taxon>
        <taxon>Dothideomycetes</taxon>
        <taxon>Pleosporomycetidae</taxon>
        <taxon>Pleosporales</taxon>
        <taxon>Pleosporineae</taxon>
        <taxon>Phaeosphaeriaceae</taxon>
        <taxon>Paraphoma</taxon>
    </lineage>
</organism>
<evidence type="ECO:0000313" key="2">
    <source>
        <dbReference type="EMBL" id="KAH7067904.1"/>
    </source>
</evidence>
<proteinExistence type="predicted"/>
<comment type="caution">
    <text evidence="2">The sequence shown here is derived from an EMBL/GenBank/DDBJ whole genome shotgun (WGS) entry which is preliminary data.</text>
</comment>
<accession>A0A8K0QTA2</accession>
<evidence type="ECO:0008006" key="4">
    <source>
        <dbReference type="Google" id="ProtNLM"/>
    </source>
</evidence>
<dbReference type="Proteomes" id="UP000813461">
    <property type="component" value="Unassembled WGS sequence"/>
</dbReference>
<dbReference type="AlphaFoldDB" id="A0A8K0QTA2"/>
<evidence type="ECO:0000256" key="1">
    <source>
        <dbReference type="SAM" id="SignalP"/>
    </source>
</evidence>
<evidence type="ECO:0000313" key="3">
    <source>
        <dbReference type="Proteomes" id="UP000813461"/>
    </source>
</evidence>
<feature type="chain" id="PRO_5035460318" description="Heterokaryon incompatibility domain-containing protein" evidence="1">
    <location>
        <begin position="19"/>
        <end position="109"/>
    </location>
</feature>
<sequence>MRMHCLSLVSVRFCLLHSFQFHHSSFFNDKRCVSSILELSHPRNSLAEKSRDTQFSHTLECQEVTYDDYASGNGPYLKGYDKIAMTCHLAAEDDIHYAWVDTCCIRNVT</sequence>
<dbReference type="EMBL" id="JAGMVJ010000033">
    <property type="protein sequence ID" value="KAH7067904.1"/>
    <property type="molecule type" value="Genomic_DNA"/>
</dbReference>